<dbReference type="PROSITE" id="PS50102">
    <property type="entry name" value="RRM"/>
    <property type="match status" value="1"/>
</dbReference>
<evidence type="ECO:0000256" key="4">
    <source>
        <dbReference type="ARBA" id="ARBA00023027"/>
    </source>
</evidence>
<dbReference type="Pfam" id="PF02825">
    <property type="entry name" value="WWE"/>
    <property type="match status" value="1"/>
</dbReference>
<dbReference type="GO" id="GO:1990404">
    <property type="term" value="F:NAD+-protein mono-ADP-ribosyltransferase activity"/>
    <property type="evidence" value="ECO:0007669"/>
    <property type="project" value="TreeGrafter"/>
</dbReference>
<evidence type="ECO:0000256" key="5">
    <source>
        <dbReference type="ARBA" id="ARBA00023242"/>
    </source>
</evidence>
<organism evidence="13 14">
    <name type="scientific">Chiloscyllium punctatum</name>
    <name type="common">Brownbanded bambooshark</name>
    <name type="synonym">Hemiscyllium punctatum</name>
    <dbReference type="NCBI Taxonomy" id="137246"/>
    <lineage>
        <taxon>Eukaryota</taxon>
        <taxon>Metazoa</taxon>
        <taxon>Chordata</taxon>
        <taxon>Craniata</taxon>
        <taxon>Vertebrata</taxon>
        <taxon>Chondrichthyes</taxon>
        <taxon>Elasmobranchii</taxon>
        <taxon>Galeomorphii</taxon>
        <taxon>Galeoidea</taxon>
        <taxon>Orectolobiformes</taxon>
        <taxon>Hemiscylliidae</taxon>
        <taxon>Chiloscyllium</taxon>
    </lineage>
</organism>
<dbReference type="CDD" id="cd12547">
    <property type="entry name" value="RRM1_2_PAR10"/>
    <property type="match status" value="1"/>
</dbReference>
<feature type="compositionally biased region" description="Basic and acidic residues" evidence="9">
    <location>
        <begin position="711"/>
        <end position="724"/>
    </location>
</feature>
<dbReference type="InterPro" id="IPR012677">
    <property type="entry name" value="Nucleotide-bd_a/b_plait_sf"/>
</dbReference>
<reference evidence="13 14" key="1">
    <citation type="journal article" date="2018" name="Nat. Ecol. Evol.">
        <title>Shark genomes provide insights into elasmobranch evolution and the origin of vertebrates.</title>
        <authorList>
            <person name="Hara Y"/>
            <person name="Yamaguchi K"/>
            <person name="Onimaru K"/>
            <person name="Kadota M"/>
            <person name="Koyanagi M"/>
            <person name="Keeley SD"/>
            <person name="Tatsumi K"/>
            <person name="Tanaka K"/>
            <person name="Motone F"/>
            <person name="Kageyama Y"/>
            <person name="Nozu R"/>
            <person name="Adachi N"/>
            <person name="Nishimura O"/>
            <person name="Nakagawa R"/>
            <person name="Tanegashima C"/>
            <person name="Kiyatake I"/>
            <person name="Matsumoto R"/>
            <person name="Murakumo K"/>
            <person name="Nishida K"/>
            <person name="Terakita A"/>
            <person name="Kuratani S"/>
            <person name="Sato K"/>
            <person name="Hyodo S Kuraku.S."/>
        </authorList>
    </citation>
    <scope>NUCLEOTIDE SEQUENCE [LARGE SCALE GENOMIC DNA]</scope>
</reference>
<evidence type="ECO:0000313" key="13">
    <source>
        <dbReference type="EMBL" id="GCC18826.1"/>
    </source>
</evidence>
<dbReference type="GO" id="GO:0010629">
    <property type="term" value="P:negative regulation of gene expression"/>
    <property type="evidence" value="ECO:0007669"/>
    <property type="project" value="TreeGrafter"/>
</dbReference>
<name>A0A401RL65_CHIPU</name>
<keyword evidence="7" id="KW-0694">RNA-binding</keyword>
<dbReference type="InterPro" id="IPR012317">
    <property type="entry name" value="Poly(ADP-ribose)pol_cat_dom"/>
</dbReference>
<dbReference type="InterPro" id="IPR000504">
    <property type="entry name" value="RRM_dom"/>
</dbReference>
<accession>A0A401RL65</accession>
<keyword evidence="3 8" id="KW-0808">Transferase</keyword>
<dbReference type="InterPro" id="IPR037197">
    <property type="entry name" value="WWE_dom_sf"/>
</dbReference>
<dbReference type="PANTHER" id="PTHR14453:SF94">
    <property type="entry name" value="PROTEIN MONO-ADP-RIBOSYLTRANSFERASE PARP10"/>
    <property type="match status" value="1"/>
</dbReference>
<sequence length="1190" mass="133262">MNTPQLCFCCYSLKSKMEQPTDDAVLEVHGITDDMPSDFVTLYFESKRCSGGGAITSFRRQGNYAVITFEKPADAESVLSKPGHKLQNVELVVKRAPPRDPKKIVLTGLNPQIEDDMLTLYLECITNRSSEQFTIHWDPDRKVALVNFQEALSVEDLEALKVKARNRSLQGATLDIRQLPRTDRILVENLSPTDDEDILSLYFESRRRSNGGTVLNVTMLPGGRAIVLFQEWEAVDRVLQKSQKLQERELLVRPYYDFLQPPGMDQDPGQDQECDQGTVVETRAEEMAEVTSLVNVPDREKLDILRSSSFLGELRADYPELSLSVDDDNSVRICGRNAVQIEKLKSRILEYLSNIAQVDVPISEEQARFLSKADIRDYLRHMLLQKGLSTYYSISGSVMTVSALSLAAARAVALVIEQQLCQFSVSISDRHLYAITSPDWGKLLASLKCCEARVADVGDEVCFISLEGCRVENQKCVEDFLANAVPDDSVIGIEPTKLRFLQEYYQDLLTGTGQVSILPLEGDVTGLRITGVGSAYAAVDELLRSIVSNICSRKVALQEPGISRFLLDLRGVSVLKHMETKYKCVIGLEQVHWTVLQAEHPLEIQHSQVTPSFERDVSVHRTLQQQDLSDANGNIPNLDEIQNLLASIKDTTGASSQRRNKGGIVTTSQRVSDGNECTPIEEDLYTDQPNNLRQGDGIDRADDEPSAGADAESHQDKDGGKTEEATVGTGVAAVLDQDMDDAELCLALQYSMDSRYQLTSEDEELQKALQLSKQMATGRQELSAGISHGGSAEASLEEAIRMSMAEATRSSNSAQLMICGDSDGDIDRLVKELESSVRSQLREEVMKHQCFQNLSKDYADYLEYLQRKHAVAIAPQGAEVRVHGFADYVIDAKEDIARLMHWIAQDEMAKVEEMTVARSVQWVRHCRDGTTVPYSLKACTFIERAFQQKEKKIDVIFDSKPYTIDFERMEEYDLGAAETIRVERKLFSLPNDTDVSCLASGRIELVQLDEASEEYCKMVQHFYDTLKDMHNKIRIIKVEKVNNPLLYQQYMLKKTSMAATQTDVERILFHGTSEGSTREISMHGFNRSFCGKNATVYGQGVYFAVNAVVSAQDQYSPPNAKGHKFVFVAKVLTGTYTNGKAEMKTPPLKENSDMPVRYDSLVDNSEKPKIFVIFNDTQAYPQYLITCQNN</sequence>
<dbReference type="OrthoDB" id="6133115at2759"/>
<dbReference type="Pfam" id="PF00644">
    <property type="entry name" value="PARP"/>
    <property type="match status" value="1"/>
</dbReference>
<evidence type="ECO:0000259" key="12">
    <source>
        <dbReference type="PROSITE" id="PS51059"/>
    </source>
</evidence>
<dbReference type="GO" id="GO:0003714">
    <property type="term" value="F:transcription corepressor activity"/>
    <property type="evidence" value="ECO:0007669"/>
    <property type="project" value="TreeGrafter"/>
</dbReference>
<dbReference type="FunFam" id="3.90.228.10:FF:000008">
    <property type="entry name" value="Poly [ADP-ribose] polymerase"/>
    <property type="match status" value="1"/>
</dbReference>
<evidence type="ECO:0000256" key="1">
    <source>
        <dbReference type="ARBA" id="ARBA00004123"/>
    </source>
</evidence>
<dbReference type="PROSITE" id="PS50918">
    <property type="entry name" value="WWE"/>
    <property type="match status" value="1"/>
</dbReference>
<proteinExistence type="inferred from homology"/>
<dbReference type="Gene3D" id="3.30.70.330">
    <property type="match status" value="3"/>
</dbReference>
<evidence type="ECO:0000259" key="10">
    <source>
        <dbReference type="PROSITE" id="PS50102"/>
    </source>
</evidence>
<dbReference type="Gene3D" id="3.30.720.50">
    <property type="match status" value="1"/>
</dbReference>
<evidence type="ECO:0000259" key="11">
    <source>
        <dbReference type="PROSITE" id="PS50918"/>
    </source>
</evidence>
<keyword evidence="2 8" id="KW-0328">Glycosyltransferase</keyword>
<feature type="region of interest" description="Disordered" evidence="9">
    <location>
        <begin position="651"/>
        <end position="725"/>
    </location>
</feature>
<dbReference type="PANTHER" id="PTHR14453">
    <property type="entry name" value="PARP/ZINC FINGER CCCH TYPE DOMAIN CONTAINING PROTEIN"/>
    <property type="match status" value="1"/>
</dbReference>
<protein>
    <recommendedName>
        <fullName evidence="8">Poly [ADP-ribose] polymerase</fullName>
        <shortName evidence="8">PARP</shortName>
        <ecNumber evidence="8">2.4.2.-</ecNumber>
    </recommendedName>
</protein>
<dbReference type="Proteomes" id="UP000287033">
    <property type="component" value="Unassembled WGS sequence"/>
</dbReference>
<evidence type="ECO:0000256" key="6">
    <source>
        <dbReference type="ARBA" id="ARBA00024347"/>
    </source>
</evidence>
<evidence type="ECO:0000256" key="9">
    <source>
        <dbReference type="SAM" id="MobiDB-lite"/>
    </source>
</evidence>
<dbReference type="GO" id="GO:0005737">
    <property type="term" value="C:cytoplasm"/>
    <property type="evidence" value="ECO:0007669"/>
    <property type="project" value="TreeGrafter"/>
</dbReference>
<dbReference type="SUPFAM" id="SSF56399">
    <property type="entry name" value="ADP-ribosylation"/>
    <property type="match status" value="1"/>
</dbReference>
<dbReference type="InterPro" id="IPR035979">
    <property type="entry name" value="RBD_domain_sf"/>
</dbReference>
<dbReference type="InterPro" id="IPR034464">
    <property type="entry name" value="PAR10_RRM1_2"/>
</dbReference>
<dbReference type="SUPFAM" id="SSF54928">
    <property type="entry name" value="RNA-binding domain, RBD"/>
    <property type="match status" value="1"/>
</dbReference>
<comment type="subcellular location">
    <subcellularLocation>
        <location evidence="1">Nucleus</location>
    </subcellularLocation>
</comment>
<dbReference type="GO" id="GO:0003723">
    <property type="term" value="F:RNA binding"/>
    <property type="evidence" value="ECO:0007669"/>
    <property type="project" value="UniProtKB-UniRule"/>
</dbReference>
<keyword evidence="5" id="KW-0539">Nucleus</keyword>
<dbReference type="InterPro" id="IPR003903">
    <property type="entry name" value="UIM_dom"/>
</dbReference>
<dbReference type="PROSITE" id="PS50330">
    <property type="entry name" value="UIM"/>
    <property type="match status" value="1"/>
</dbReference>
<dbReference type="EC" id="2.4.2.-" evidence="8"/>
<dbReference type="OMA" id="DHWLQGS"/>
<dbReference type="SUPFAM" id="SSF117839">
    <property type="entry name" value="WWE domain"/>
    <property type="match status" value="1"/>
</dbReference>
<dbReference type="AlphaFoldDB" id="A0A401RL65"/>
<evidence type="ECO:0000313" key="14">
    <source>
        <dbReference type="Proteomes" id="UP000287033"/>
    </source>
</evidence>
<feature type="domain" description="PARP catalytic" evidence="12">
    <location>
        <begin position="992"/>
        <end position="1190"/>
    </location>
</feature>
<dbReference type="GO" id="GO:0003950">
    <property type="term" value="F:NAD+ poly-ADP-ribosyltransferase activity"/>
    <property type="evidence" value="ECO:0007669"/>
    <property type="project" value="UniProtKB-UniRule"/>
</dbReference>
<dbReference type="PROSITE" id="PS51059">
    <property type="entry name" value="PARP_CATALYTIC"/>
    <property type="match status" value="1"/>
</dbReference>
<feature type="domain" description="WWE" evidence="11">
    <location>
        <begin position="907"/>
        <end position="984"/>
    </location>
</feature>
<dbReference type="SMART" id="SM00726">
    <property type="entry name" value="UIM"/>
    <property type="match status" value="2"/>
</dbReference>
<evidence type="ECO:0000256" key="2">
    <source>
        <dbReference type="ARBA" id="ARBA00022676"/>
    </source>
</evidence>
<dbReference type="InterPro" id="IPR052056">
    <property type="entry name" value="Mono-ARTD/PARP"/>
</dbReference>
<dbReference type="GO" id="GO:0070212">
    <property type="term" value="P:protein poly-ADP-ribosylation"/>
    <property type="evidence" value="ECO:0007669"/>
    <property type="project" value="TreeGrafter"/>
</dbReference>
<feature type="domain" description="RRM" evidence="10">
    <location>
        <begin position="183"/>
        <end position="257"/>
    </location>
</feature>
<dbReference type="GO" id="GO:0005634">
    <property type="term" value="C:nucleus"/>
    <property type="evidence" value="ECO:0007669"/>
    <property type="project" value="UniProtKB-SubCell"/>
</dbReference>
<dbReference type="Gene3D" id="3.90.228.10">
    <property type="match status" value="1"/>
</dbReference>
<evidence type="ECO:0000256" key="8">
    <source>
        <dbReference type="RuleBase" id="RU362114"/>
    </source>
</evidence>
<evidence type="ECO:0000256" key="7">
    <source>
        <dbReference type="PROSITE-ProRule" id="PRU00176"/>
    </source>
</evidence>
<dbReference type="CDD" id="cd01439">
    <property type="entry name" value="TCCD_inducible_PARP_like"/>
    <property type="match status" value="1"/>
</dbReference>
<dbReference type="STRING" id="137246.A0A401RL65"/>
<comment type="similarity">
    <text evidence="6">Belongs to the ARTD/PARP family.</text>
</comment>
<evidence type="ECO:0000256" key="3">
    <source>
        <dbReference type="ARBA" id="ARBA00022679"/>
    </source>
</evidence>
<gene>
    <name evidence="13" type="ORF">chiPu_0018083</name>
</gene>
<comment type="caution">
    <text evidence="13">The sequence shown here is derived from an EMBL/GenBank/DDBJ whole genome shotgun (WGS) entry which is preliminary data.</text>
</comment>
<keyword evidence="14" id="KW-1185">Reference proteome</keyword>
<dbReference type="Pfam" id="PF23085">
    <property type="entry name" value="RRM_PARP14_3"/>
    <property type="match status" value="2"/>
</dbReference>
<dbReference type="InterPro" id="IPR004170">
    <property type="entry name" value="WWE_dom"/>
</dbReference>
<dbReference type="EMBL" id="BEZZ01001461">
    <property type="protein sequence ID" value="GCC18826.1"/>
    <property type="molecule type" value="Genomic_DNA"/>
</dbReference>
<keyword evidence="4 8" id="KW-0520">NAD</keyword>